<dbReference type="OrthoDB" id="421226at2759"/>
<evidence type="ECO:0000256" key="3">
    <source>
        <dbReference type="ARBA" id="ARBA00022692"/>
    </source>
</evidence>
<sequence>MGSPGLAQGLQHLETELEDAFSRIQNHLKLLREDFGSDTLATKPDSRSHHQDAFEKVDALGDWLLKDDIMSIPYEGPGTLSELSADALHLSSEMLGTSANSHMRLNSHLMELSMRAAESVHVLKKSRNSTGIYAVNAASSYASGPSTELERCESILHVIPPNSRFRLVWDLSGVLLIMMDAFLLPMTMAWSEWEISPMPTSNSASSRVLQMFAILSLIFWPCDIIVNFNTAFYVRGFIETRRREIAKRYAQTWLGFDICVVLLDFAAGFLGQATDDAPADFLQPLRSARYLRILRTIRILRILKAGKINVLLENLVISMGRQWMILAFTVGKMLIAIGAVAHILACVWFALGDIVSSYDTGPPSWLQLARIEDASFQIQYVHSLTWILLPPAPAPLDPLSGIEQMAVLTLFVITVLVIGSALSILTGTLNEIRQVNSERSRKRRELRIFLQNQKVPTELLMRVMSYADYKMTRHSPVGYDSSLISPMLEAELATSQFGSVLNTHPLFSFVSSSYPSVFAECCRALNKHFFCEGEAVFSEGSLAEKMYVSNHGTFKLTAEVFAHDQVFFEDDCQCFAEISLYVEAVMHGYTLHTQSFSEVFSLTASDFARILAASPLCTTMVVEYANDYIVRFSSASATSQVCVWDIIEQEQSCAKAACACNSFYLEVNVDSRLVLDTLDLSDLQSPAVKSITMGHVLSGQQDLDDSQNRDFQPAAQLRGAGEDFGGFLAPMDFVTSVVYSTEPAEDTLASLREAFVELDPDSGLHARFSDSKEQERAESAILSLVAIVRDDYNMYTAVQPPESRLTNIQWQNLRDLFEWTEATDQKLLAVIFLLAVKGISKYRSLTRQLPVGHQRPEKAIKYILESFPLAVPSSASLGSNVQHLVRNLLKMLGTFNFAQMLQGENVPANLRDLKEAIQPRGGEELLKFYILYLLGFMSGLAGGQGSCFMTRRNAKTTILGLAMLKHVLEQDPAPLYWTYIHHRGLELSRRAEQPSDLALLRLACNCRAQTADDLARLQDAWDHLTAQEQVELTKHFLADGITTPAIVCEFLPLCLERARSNPFVTVRTLLQVLVELLQAVRSAAPKDHKIVTVDLADLAAFILMVQNSYVFQTCLARATLSLREERFCVDVSQENWRRVTEPPSDIVLLAGSVRELVYKSRQMEDTNNPTQQQVLVQCHF</sequence>
<dbReference type="InterPro" id="IPR018490">
    <property type="entry name" value="cNMP-bd_dom_sf"/>
</dbReference>
<evidence type="ECO:0000256" key="4">
    <source>
        <dbReference type="ARBA" id="ARBA00022989"/>
    </source>
</evidence>
<dbReference type="Gene3D" id="1.10.287.70">
    <property type="match status" value="1"/>
</dbReference>
<dbReference type="AlphaFoldDB" id="A0A1Q9EH85"/>
<dbReference type="InterPro" id="IPR049232">
    <property type="entry name" value="DUF6829"/>
</dbReference>
<dbReference type="InterPro" id="IPR050818">
    <property type="entry name" value="KCNH_animal-type"/>
</dbReference>
<evidence type="ECO:0000259" key="8">
    <source>
        <dbReference type="PROSITE" id="PS50042"/>
    </source>
</evidence>
<keyword evidence="6 7" id="KW-0472">Membrane</keyword>
<dbReference type="GO" id="GO:0042391">
    <property type="term" value="P:regulation of membrane potential"/>
    <property type="evidence" value="ECO:0007669"/>
    <property type="project" value="TreeGrafter"/>
</dbReference>
<keyword evidence="4 7" id="KW-1133">Transmembrane helix</keyword>
<dbReference type="EMBL" id="LSRX01000152">
    <property type="protein sequence ID" value="OLQ06814.1"/>
    <property type="molecule type" value="Genomic_DNA"/>
</dbReference>
<protein>
    <submittedName>
        <fullName evidence="9">Potassium/sodium hyperpolarization-activated cyclic nucleotide-gated channel 3</fullName>
    </submittedName>
</protein>
<gene>
    <name evidence="9" type="primary">HCN3</name>
    <name evidence="9" type="ORF">AK812_SmicGene9907</name>
</gene>
<evidence type="ECO:0000256" key="5">
    <source>
        <dbReference type="ARBA" id="ARBA00023065"/>
    </source>
</evidence>
<name>A0A1Q9EH85_SYMMI</name>
<feature type="transmembrane region" description="Helical" evidence="7">
    <location>
        <begin position="253"/>
        <end position="273"/>
    </location>
</feature>
<keyword evidence="3 7" id="KW-0812">Transmembrane</keyword>
<reference evidence="9 10" key="1">
    <citation type="submission" date="2016-02" db="EMBL/GenBank/DDBJ databases">
        <title>Genome analysis of coral dinoflagellate symbionts highlights evolutionary adaptations to a symbiotic lifestyle.</title>
        <authorList>
            <person name="Aranda M."/>
            <person name="Li Y."/>
            <person name="Liew Y.J."/>
            <person name="Baumgarten S."/>
            <person name="Simakov O."/>
            <person name="Wilson M."/>
            <person name="Piel J."/>
            <person name="Ashoor H."/>
            <person name="Bougouffa S."/>
            <person name="Bajic V.B."/>
            <person name="Ryu T."/>
            <person name="Ravasi T."/>
            <person name="Bayer T."/>
            <person name="Micklem G."/>
            <person name="Kim H."/>
            <person name="Bhak J."/>
            <person name="Lajeunesse T.C."/>
            <person name="Voolstra C.R."/>
        </authorList>
    </citation>
    <scope>NUCLEOTIDE SEQUENCE [LARGE SCALE GENOMIC DNA]</scope>
    <source>
        <strain evidence="9 10">CCMP2467</strain>
    </source>
</reference>
<dbReference type="SUPFAM" id="SSF51206">
    <property type="entry name" value="cAMP-binding domain-like"/>
    <property type="match status" value="1"/>
</dbReference>
<dbReference type="InterPro" id="IPR000595">
    <property type="entry name" value="cNMP-bd_dom"/>
</dbReference>
<dbReference type="SUPFAM" id="SSF81324">
    <property type="entry name" value="Voltage-gated potassium channels"/>
    <property type="match status" value="1"/>
</dbReference>
<dbReference type="PROSITE" id="PS50042">
    <property type="entry name" value="CNMP_BINDING_3"/>
    <property type="match status" value="1"/>
</dbReference>
<dbReference type="Pfam" id="PF00520">
    <property type="entry name" value="Ion_trans"/>
    <property type="match status" value="1"/>
</dbReference>
<feature type="transmembrane region" description="Helical" evidence="7">
    <location>
        <begin position="208"/>
        <end position="232"/>
    </location>
</feature>
<dbReference type="InterPro" id="IPR005821">
    <property type="entry name" value="Ion_trans_dom"/>
</dbReference>
<evidence type="ECO:0000313" key="9">
    <source>
        <dbReference type="EMBL" id="OLQ06814.1"/>
    </source>
</evidence>
<feature type="domain" description="Cyclic nucleotide-binding" evidence="8">
    <location>
        <begin position="524"/>
        <end position="611"/>
    </location>
</feature>
<proteinExistence type="predicted"/>
<feature type="transmembrane region" description="Helical" evidence="7">
    <location>
        <begin position="167"/>
        <end position="188"/>
    </location>
</feature>
<evidence type="ECO:0000256" key="6">
    <source>
        <dbReference type="ARBA" id="ARBA00023136"/>
    </source>
</evidence>
<feature type="transmembrane region" description="Helical" evidence="7">
    <location>
        <begin position="324"/>
        <end position="351"/>
    </location>
</feature>
<feature type="transmembrane region" description="Helical" evidence="7">
    <location>
        <begin position="405"/>
        <end position="429"/>
    </location>
</feature>
<dbReference type="Proteomes" id="UP000186817">
    <property type="component" value="Unassembled WGS sequence"/>
</dbReference>
<keyword evidence="5" id="KW-0406">Ion transport</keyword>
<dbReference type="Pfam" id="PF20717">
    <property type="entry name" value="DUF6829"/>
    <property type="match status" value="1"/>
</dbReference>
<accession>A0A1Q9EH85</accession>
<dbReference type="PANTHER" id="PTHR10217:SF435">
    <property type="entry name" value="POTASSIUM VOLTAGE-GATED CHANNEL PROTEIN EAG"/>
    <property type="match status" value="1"/>
</dbReference>
<organism evidence="9 10">
    <name type="scientific">Symbiodinium microadriaticum</name>
    <name type="common">Dinoflagellate</name>
    <name type="synonym">Zooxanthella microadriatica</name>
    <dbReference type="NCBI Taxonomy" id="2951"/>
    <lineage>
        <taxon>Eukaryota</taxon>
        <taxon>Sar</taxon>
        <taxon>Alveolata</taxon>
        <taxon>Dinophyceae</taxon>
        <taxon>Suessiales</taxon>
        <taxon>Symbiodiniaceae</taxon>
        <taxon>Symbiodinium</taxon>
    </lineage>
</organism>
<dbReference type="Gene3D" id="2.60.120.10">
    <property type="entry name" value="Jelly Rolls"/>
    <property type="match status" value="1"/>
</dbReference>
<keyword evidence="2" id="KW-0813">Transport</keyword>
<comment type="caution">
    <text evidence="9">The sequence shown here is derived from an EMBL/GenBank/DDBJ whole genome shotgun (WGS) entry which is preliminary data.</text>
</comment>
<dbReference type="InterPro" id="IPR014710">
    <property type="entry name" value="RmlC-like_jellyroll"/>
</dbReference>
<keyword evidence="10" id="KW-1185">Reference proteome</keyword>
<dbReference type="PANTHER" id="PTHR10217">
    <property type="entry name" value="VOLTAGE AND LIGAND GATED POTASSIUM CHANNEL"/>
    <property type="match status" value="1"/>
</dbReference>
<evidence type="ECO:0000313" key="10">
    <source>
        <dbReference type="Proteomes" id="UP000186817"/>
    </source>
</evidence>
<evidence type="ECO:0000256" key="1">
    <source>
        <dbReference type="ARBA" id="ARBA00004141"/>
    </source>
</evidence>
<comment type="subcellular location">
    <subcellularLocation>
        <location evidence="1">Membrane</location>
        <topology evidence="1">Multi-pass membrane protein</topology>
    </subcellularLocation>
</comment>
<dbReference type="GO" id="GO:0005886">
    <property type="term" value="C:plasma membrane"/>
    <property type="evidence" value="ECO:0007669"/>
    <property type="project" value="TreeGrafter"/>
</dbReference>
<evidence type="ECO:0000256" key="2">
    <source>
        <dbReference type="ARBA" id="ARBA00022448"/>
    </source>
</evidence>
<dbReference type="GO" id="GO:0005249">
    <property type="term" value="F:voltage-gated potassium channel activity"/>
    <property type="evidence" value="ECO:0007669"/>
    <property type="project" value="TreeGrafter"/>
</dbReference>
<evidence type="ECO:0000256" key="7">
    <source>
        <dbReference type="SAM" id="Phobius"/>
    </source>
</evidence>
<dbReference type="CDD" id="cd00038">
    <property type="entry name" value="CAP_ED"/>
    <property type="match status" value="1"/>
</dbReference>